<gene>
    <name evidence="4" type="ORF">PS9374_07012</name>
</gene>
<evidence type="ECO:0000313" key="5">
    <source>
        <dbReference type="Proteomes" id="UP000077701"/>
    </source>
</evidence>
<dbReference type="Proteomes" id="UP000077701">
    <property type="component" value="Unassembled WGS sequence"/>
</dbReference>
<dbReference type="RefSeq" id="WP_068904342.1">
    <property type="nucleotide sequence ID" value="NZ_BDCX01000026.1"/>
</dbReference>
<dbReference type="EMBL" id="BDCX01000026">
    <property type="protein sequence ID" value="GAT71321.1"/>
    <property type="molecule type" value="Genomic_DNA"/>
</dbReference>
<evidence type="ECO:0000256" key="2">
    <source>
        <dbReference type="SAM" id="MobiDB-lite"/>
    </source>
</evidence>
<feature type="compositionally biased region" description="Low complexity" evidence="2">
    <location>
        <begin position="11"/>
        <end position="22"/>
    </location>
</feature>
<accession>A0A171DQH9</accession>
<evidence type="ECO:0000256" key="1">
    <source>
        <dbReference type="ARBA" id="ARBA00006845"/>
    </source>
</evidence>
<dbReference type="InterPro" id="IPR000468">
    <property type="entry name" value="Barstar"/>
</dbReference>
<comment type="caution">
    <text evidence="4">The sequence shown here is derived from an EMBL/GenBank/DDBJ whole genome shotgun (WGS) entry which is preliminary data.</text>
</comment>
<dbReference type="SUPFAM" id="SSF52038">
    <property type="entry name" value="Barstar-related"/>
    <property type="match status" value="1"/>
</dbReference>
<reference evidence="5" key="2">
    <citation type="submission" date="2016-04" db="EMBL/GenBank/DDBJ databases">
        <title>Planomonospora sphaerica JCM9374 whole genome shotgun sequence.</title>
        <authorList>
            <person name="Suzuki T."/>
            <person name="Dohra H."/>
            <person name="Kodani S."/>
        </authorList>
    </citation>
    <scope>NUCLEOTIDE SEQUENCE [LARGE SCALE GENOMIC DNA]</scope>
    <source>
        <strain evidence="5">JCM 9374</strain>
    </source>
</reference>
<proteinExistence type="inferred from homology"/>
<dbReference type="InterPro" id="IPR035905">
    <property type="entry name" value="Barstar-like_sf"/>
</dbReference>
<dbReference type="Gene3D" id="3.30.370.10">
    <property type="entry name" value="Barstar-like"/>
    <property type="match status" value="1"/>
</dbReference>
<sequence>MTDSTSPCPAGPARSGSRGAPAARPNLWADYDRALRHHWSGAALRHRRSGRPDRPAGSTFYLDGRFVTDIEGFYCALGEAINGLGGYFGWNLSALDDCLRGRWGALPPFRLIWHHAEVARRRLVPGYDRPASTRRTRGPAITLQDLLAILTEGRVDVDLR</sequence>
<evidence type="ECO:0000259" key="3">
    <source>
        <dbReference type="Pfam" id="PF01337"/>
    </source>
</evidence>
<dbReference type="Pfam" id="PF01337">
    <property type="entry name" value="Barstar"/>
    <property type="match status" value="1"/>
</dbReference>
<protein>
    <submittedName>
        <fullName evidence="4">Barstar domain containing protein</fullName>
    </submittedName>
</protein>
<evidence type="ECO:0000313" key="4">
    <source>
        <dbReference type="EMBL" id="GAT71321.1"/>
    </source>
</evidence>
<organism evidence="4 5">
    <name type="scientific">Planomonospora sphaerica</name>
    <dbReference type="NCBI Taxonomy" id="161355"/>
    <lineage>
        <taxon>Bacteria</taxon>
        <taxon>Bacillati</taxon>
        <taxon>Actinomycetota</taxon>
        <taxon>Actinomycetes</taxon>
        <taxon>Streptosporangiales</taxon>
        <taxon>Streptosporangiaceae</taxon>
        <taxon>Planomonospora</taxon>
    </lineage>
</organism>
<name>A0A171DQH9_9ACTN</name>
<feature type="region of interest" description="Disordered" evidence="2">
    <location>
        <begin position="1"/>
        <end position="22"/>
    </location>
</feature>
<comment type="similarity">
    <text evidence="1">Belongs to the barstar family.</text>
</comment>
<keyword evidence="5" id="KW-1185">Reference proteome</keyword>
<reference evidence="4 5" key="1">
    <citation type="journal article" date="2016" name="Genome Announc.">
        <title>Draft Genome Sequence of Planomonospora sphaerica JCM9374, a Rare Actinomycete.</title>
        <authorList>
            <person name="Dohra H."/>
            <person name="Suzuki T."/>
            <person name="Inoue Y."/>
            <person name="Kodani S."/>
        </authorList>
    </citation>
    <scope>NUCLEOTIDE SEQUENCE [LARGE SCALE GENOMIC DNA]</scope>
    <source>
        <strain evidence="4 5">JCM 9374</strain>
    </source>
</reference>
<feature type="domain" description="Barstar (barnase inhibitor)" evidence="3">
    <location>
        <begin position="59"/>
        <end position="123"/>
    </location>
</feature>
<dbReference type="AlphaFoldDB" id="A0A171DQH9"/>